<dbReference type="SUPFAM" id="SSF51984">
    <property type="entry name" value="MurCD N-terminal domain"/>
    <property type="match status" value="1"/>
</dbReference>
<comment type="cofactor">
    <cofactor evidence="9">
        <name>Mg(2+)</name>
        <dbReference type="ChEBI" id="CHEBI:18420"/>
    </cofactor>
</comment>
<evidence type="ECO:0000256" key="9">
    <source>
        <dbReference type="HAMAP-Rule" id="MF_02020"/>
    </source>
</evidence>
<feature type="domain" description="Mur ligase C-terminal" evidence="11">
    <location>
        <begin position="318"/>
        <end position="439"/>
    </location>
</feature>
<dbReference type="GO" id="GO:0005524">
    <property type="term" value="F:ATP binding"/>
    <property type="evidence" value="ECO:0007669"/>
    <property type="project" value="UniProtKB-UniRule"/>
</dbReference>
<keyword evidence="1 9" id="KW-0436">Ligase</keyword>
<dbReference type="EMBL" id="FPBL01000014">
    <property type="protein sequence ID" value="SFU80152.1"/>
    <property type="molecule type" value="Genomic_DNA"/>
</dbReference>
<dbReference type="NCBIfam" id="TIGR01081">
    <property type="entry name" value="mpl"/>
    <property type="match status" value="1"/>
</dbReference>
<evidence type="ECO:0000256" key="2">
    <source>
        <dbReference type="ARBA" id="ARBA00022618"/>
    </source>
</evidence>
<dbReference type="Gene3D" id="3.40.50.720">
    <property type="entry name" value="NAD(P)-binding Rossmann-like Domain"/>
    <property type="match status" value="1"/>
</dbReference>
<keyword evidence="8 9" id="KW-0961">Cell wall biogenesis/degradation</keyword>
<dbReference type="GO" id="GO:0106418">
    <property type="term" value="F:UDP-N-acetylmuramate-L-alanyl-gamma-D-glutamyl-meso-2,6-diaminoheptanedioate ligase activity"/>
    <property type="evidence" value="ECO:0007669"/>
    <property type="project" value="UniProtKB-EC"/>
</dbReference>
<evidence type="ECO:0000256" key="3">
    <source>
        <dbReference type="ARBA" id="ARBA00022741"/>
    </source>
</evidence>
<dbReference type="GO" id="GO:0008360">
    <property type="term" value="P:regulation of cell shape"/>
    <property type="evidence" value="ECO:0007669"/>
    <property type="project" value="UniProtKB-KW"/>
</dbReference>
<name>A0A1I7J4U4_9PROT</name>
<dbReference type="GO" id="GO:0009254">
    <property type="term" value="P:peptidoglycan turnover"/>
    <property type="evidence" value="ECO:0007669"/>
    <property type="project" value="UniProtKB-UniRule"/>
</dbReference>
<sequence>MHIHILGICGTFMGGLAVLARAAGHTVTGCDANVYPPMSTQLRDQNIELIEGYSTDQIKLAPDLFVVGNVVTRGNPLMEAILDAHLPYTSGPQWLAQHLLHNRWVLAVAGTHGKTTTSSMLAWILEYAGLAPGFLIGGVPENFGLSARLGHIDEEQTLSPFFVIEADEYDTAFFDKRSKFVHYQPKTAVLNNLEFDHADIFPDLAAIEHQFHHLVRIVPRNGLIIVNGCDETLQRVLHQGCWTPVEKFGVDEGWQITTEHDQNQSIRFQGKPQGILHWELLGEHNRMNALAALAAARHAGVPAPLGIEALSHFKNVKRRMELRGIIHDIHIYDDFAHHPTAIQTTLAGLRDKIGSARILAVLEPRSNTMKLGVWQDSLAASLNQADQVFCYVHQMGWDVASALTSLSNKADIHHDLSAMISAITTAAQPGDHILIMSNGSFNGLYDKLLDALRNQINLSS</sequence>
<evidence type="ECO:0000256" key="1">
    <source>
        <dbReference type="ARBA" id="ARBA00022598"/>
    </source>
</evidence>
<dbReference type="UniPathway" id="UPA00544"/>
<dbReference type="GO" id="GO:0071555">
    <property type="term" value="P:cell wall organization"/>
    <property type="evidence" value="ECO:0007669"/>
    <property type="project" value="UniProtKB-KW"/>
</dbReference>
<organism evidence="13 14">
    <name type="scientific">Nitrosomonas eutropha</name>
    <dbReference type="NCBI Taxonomy" id="916"/>
    <lineage>
        <taxon>Bacteria</taxon>
        <taxon>Pseudomonadati</taxon>
        <taxon>Pseudomonadota</taxon>
        <taxon>Betaproteobacteria</taxon>
        <taxon>Nitrosomonadales</taxon>
        <taxon>Nitrosomonadaceae</taxon>
        <taxon>Nitrosomonas</taxon>
    </lineage>
</organism>
<evidence type="ECO:0000256" key="7">
    <source>
        <dbReference type="ARBA" id="ARBA00023306"/>
    </source>
</evidence>
<comment type="catalytic activity">
    <reaction evidence="9">
        <text>UDP-N-acetyl-alpha-D-muramate + L-alanyl-gamma-D-glutamyl-meso-2,6-diaminopimelate + ATP = UDP-N-acetyl-alpha-D-muramoyl-L-alanyl-gamma-D-glutamyl-meso-2,6-diaminopimelate + ADP + phosphate + H(+)</text>
        <dbReference type="Rhea" id="RHEA:29563"/>
        <dbReference type="ChEBI" id="CHEBI:15378"/>
        <dbReference type="ChEBI" id="CHEBI:30616"/>
        <dbReference type="ChEBI" id="CHEBI:43474"/>
        <dbReference type="ChEBI" id="CHEBI:61401"/>
        <dbReference type="ChEBI" id="CHEBI:70757"/>
        <dbReference type="ChEBI" id="CHEBI:83905"/>
        <dbReference type="ChEBI" id="CHEBI:456216"/>
        <dbReference type="EC" id="6.3.2.45"/>
    </reaction>
</comment>
<dbReference type="HAMAP" id="MF_02020">
    <property type="entry name" value="Mpl"/>
    <property type="match status" value="1"/>
</dbReference>
<dbReference type="InterPro" id="IPR036565">
    <property type="entry name" value="Mur-like_cat_sf"/>
</dbReference>
<dbReference type="Gene3D" id="3.90.190.20">
    <property type="entry name" value="Mur ligase, C-terminal domain"/>
    <property type="match status" value="1"/>
</dbReference>
<keyword evidence="6 9" id="KW-0573">Peptidoglycan synthesis</keyword>
<dbReference type="Proteomes" id="UP000183926">
    <property type="component" value="Unassembled WGS sequence"/>
</dbReference>
<evidence type="ECO:0000313" key="14">
    <source>
        <dbReference type="Proteomes" id="UP000183926"/>
    </source>
</evidence>
<keyword evidence="5 9" id="KW-0133">Cell shape</keyword>
<dbReference type="InterPro" id="IPR005757">
    <property type="entry name" value="Mpl"/>
</dbReference>
<dbReference type="InterPro" id="IPR050061">
    <property type="entry name" value="MurCDEF_pg_biosynth"/>
</dbReference>
<comment type="function">
    <text evidence="9">Reutilizes the intact tripeptide L-alanyl-gamma-D-glutamyl-meso-diaminopimelate by linking it to UDP-N-acetylmuramate.</text>
</comment>
<dbReference type="RefSeq" id="WP_074929427.1">
    <property type="nucleotide sequence ID" value="NZ_FPBL01000014.1"/>
</dbReference>
<evidence type="ECO:0000313" key="13">
    <source>
        <dbReference type="EMBL" id="SFU80152.1"/>
    </source>
</evidence>
<evidence type="ECO:0000256" key="8">
    <source>
        <dbReference type="ARBA" id="ARBA00023316"/>
    </source>
</evidence>
<dbReference type="GO" id="GO:0009252">
    <property type="term" value="P:peptidoglycan biosynthetic process"/>
    <property type="evidence" value="ECO:0007669"/>
    <property type="project" value="UniProtKB-KW"/>
</dbReference>
<dbReference type="OrthoDB" id="9804126at2"/>
<feature type="binding site" evidence="9">
    <location>
        <begin position="110"/>
        <end position="116"/>
    </location>
    <ligand>
        <name>ATP</name>
        <dbReference type="ChEBI" id="CHEBI:30616"/>
    </ligand>
</feature>
<feature type="domain" description="Mur ligase central" evidence="12">
    <location>
        <begin position="108"/>
        <end position="296"/>
    </location>
</feature>
<dbReference type="SUPFAM" id="SSF53623">
    <property type="entry name" value="MurD-like peptide ligases, catalytic domain"/>
    <property type="match status" value="1"/>
</dbReference>
<evidence type="ECO:0000259" key="12">
    <source>
        <dbReference type="Pfam" id="PF08245"/>
    </source>
</evidence>
<dbReference type="Gene3D" id="3.40.1190.10">
    <property type="entry name" value="Mur-like, catalytic domain"/>
    <property type="match status" value="1"/>
</dbReference>
<gene>
    <name evidence="9" type="primary">mpl</name>
    <name evidence="13" type="ORF">SAMN05216339_11419</name>
</gene>
<feature type="domain" description="Mur ligase N-terminal catalytic" evidence="10">
    <location>
        <begin position="2"/>
        <end position="101"/>
    </location>
</feature>
<evidence type="ECO:0000256" key="5">
    <source>
        <dbReference type="ARBA" id="ARBA00022960"/>
    </source>
</evidence>
<dbReference type="Pfam" id="PF08245">
    <property type="entry name" value="Mur_ligase_M"/>
    <property type="match status" value="1"/>
</dbReference>
<dbReference type="InterPro" id="IPR000713">
    <property type="entry name" value="Mur_ligase_N"/>
</dbReference>
<evidence type="ECO:0000256" key="6">
    <source>
        <dbReference type="ARBA" id="ARBA00022984"/>
    </source>
</evidence>
<dbReference type="EC" id="6.3.2.45" evidence="9"/>
<keyword evidence="7 9" id="KW-0131">Cell cycle</keyword>
<dbReference type="InterPro" id="IPR013221">
    <property type="entry name" value="Mur_ligase_cen"/>
</dbReference>
<protein>
    <recommendedName>
        <fullName evidence="9">UDP-N-acetylmuramate--L-alanyl-gamma-D-glutamyl-meso-2,6-diaminoheptandioate ligase</fullName>
        <ecNumber evidence="9">6.3.2.45</ecNumber>
    </recommendedName>
    <alternativeName>
        <fullName evidence="9">Murein peptide ligase</fullName>
    </alternativeName>
    <alternativeName>
        <fullName evidence="9">UDP-N-acetylmuramate:L-alanyl-gamma-D-glutamyl-meso-diaminopimelate ligase</fullName>
    </alternativeName>
</protein>
<dbReference type="Pfam" id="PF02875">
    <property type="entry name" value="Mur_ligase_C"/>
    <property type="match status" value="1"/>
</dbReference>
<proteinExistence type="inferred from homology"/>
<dbReference type="AlphaFoldDB" id="A0A1I7J4U4"/>
<dbReference type="Pfam" id="PF01225">
    <property type="entry name" value="Mur_ligase"/>
    <property type="match status" value="1"/>
</dbReference>
<evidence type="ECO:0000256" key="4">
    <source>
        <dbReference type="ARBA" id="ARBA00022840"/>
    </source>
</evidence>
<keyword evidence="9" id="KW-0460">Magnesium</keyword>
<evidence type="ECO:0000259" key="11">
    <source>
        <dbReference type="Pfam" id="PF02875"/>
    </source>
</evidence>
<dbReference type="InterPro" id="IPR004101">
    <property type="entry name" value="Mur_ligase_C"/>
</dbReference>
<dbReference type="PANTHER" id="PTHR43445:SF5">
    <property type="entry name" value="UDP-N-ACETYLMURAMATE--L-ALANYL-GAMMA-D-GLUTAMYL-MESO-2,6-DIAMINOHEPTANDIOATE LIGASE"/>
    <property type="match status" value="1"/>
</dbReference>
<keyword evidence="2 9" id="KW-0132">Cell division</keyword>
<dbReference type="GO" id="GO:0051301">
    <property type="term" value="P:cell division"/>
    <property type="evidence" value="ECO:0007669"/>
    <property type="project" value="UniProtKB-KW"/>
</dbReference>
<reference evidence="13 14" key="1">
    <citation type="submission" date="2016-10" db="EMBL/GenBank/DDBJ databases">
        <authorList>
            <person name="de Groot N.N."/>
        </authorList>
    </citation>
    <scope>NUCLEOTIDE SEQUENCE [LARGE SCALE GENOMIC DNA]</scope>
    <source>
        <strain evidence="13 14">Nm24</strain>
    </source>
</reference>
<keyword evidence="3 9" id="KW-0547">Nucleotide-binding</keyword>
<comment type="pathway">
    <text evidence="9">Cell wall biogenesis; peptidoglycan recycling.</text>
</comment>
<keyword evidence="4 9" id="KW-0067">ATP-binding</keyword>
<evidence type="ECO:0000259" key="10">
    <source>
        <dbReference type="Pfam" id="PF01225"/>
    </source>
</evidence>
<accession>A0A1I7J4U4</accession>
<comment type="similarity">
    <text evidence="9">Belongs to the MurCDEF family. Mpl subfamily.</text>
</comment>
<dbReference type="InterPro" id="IPR036615">
    <property type="entry name" value="Mur_ligase_C_dom_sf"/>
</dbReference>
<dbReference type="PANTHER" id="PTHR43445">
    <property type="entry name" value="UDP-N-ACETYLMURAMATE--L-ALANINE LIGASE-RELATED"/>
    <property type="match status" value="1"/>
</dbReference>
<dbReference type="SUPFAM" id="SSF53244">
    <property type="entry name" value="MurD-like peptide ligases, peptide-binding domain"/>
    <property type="match status" value="1"/>
</dbReference>